<feature type="transmembrane region" description="Helical" evidence="5">
    <location>
        <begin position="135"/>
        <end position="153"/>
    </location>
</feature>
<dbReference type="InterPro" id="IPR050475">
    <property type="entry name" value="Prenyltransferase_related"/>
</dbReference>
<proteinExistence type="predicted"/>
<protein>
    <recommendedName>
        <fullName evidence="8">Prenyltransferase</fullName>
    </recommendedName>
</protein>
<sequence>MAARSSALFHLTSCRHTARSDVPRRGFPCPHPGEQMPQPTDSRILHDFLVIHRWQWPLPVAYLCYAGWGIAYAAPGLDHIPLLATVAVILANLFLFASGLALNTIADIDTDSRHGDKNYLTKAVFRVGVVRTRRWVTGEIAAGLACAVSSAFLTGRPLVFVYAVTTAILHWSYNVEPVRLKHRGFPGAIAFGACSAALPCLTAFTAVAAGAGLPGLPVLLVFLGLGVLSGGRTAWWSVPDAEADAAAGAATPTVRHGTRRAVGLSCLIMLAGLVLIASGLRALSGPLWAIAGIAPHLLVLAFAARPLLATEHGDLLPSSAWLRTRGLPLVTLGEVVLLGVPLAAAAP</sequence>
<evidence type="ECO:0000256" key="3">
    <source>
        <dbReference type="ARBA" id="ARBA00022989"/>
    </source>
</evidence>
<evidence type="ECO:0000256" key="4">
    <source>
        <dbReference type="ARBA" id="ARBA00023136"/>
    </source>
</evidence>
<reference evidence="6 7" key="2">
    <citation type="submission" date="2019-08" db="EMBL/GenBank/DDBJ databases">
        <title>Amycolatopsis acidicola sp. nov., isolated from peat swamp forest soil.</title>
        <authorList>
            <person name="Srisuk N."/>
        </authorList>
    </citation>
    <scope>NUCLEOTIDE SEQUENCE [LARGE SCALE GENOMIC DNA]</scope>
    <source>
        <strain evidence="6 7">TBRC 6029</strain>
    </source>
</reference>
<keyword evidence="3 5" id="KW-1133">Transmembrane helix</keyword>
<name>A0A558BHU6_9PSEU</name>
<evidence type="ECO:0008006" key="8">
    <source>
        <dbReference type="Google" id="ProtNLM"/>
    </source>
</evidence>
<dbReference type="GO" id="GO:0016765">
    <property type="term" value="F:transferase activity, transferring alkyl or aryl (other than methyl) groups"/>
    <property type="evidence" value="ECO:0007669"/>
    <property type="project" value="InterPro"/>
</dbReference>
<feature type="transmembrane region" description="Helical" evidence="5">
    <location>
        <begin position="215"/>
        <end position="235"/>
    </location>
</feature>
<evidence type="ECO:0000256" key="2">
    <source>
        <dbReference type="ARBA" id="ARBA00022692"/>
    </source>
</evidence>
<dbReference type="InterPro" id="IPR000537">
    <property type="entry name" value="UbiA_prenyltransferase"/>
</dbReference>
<dbReference type="InterPro" id="IPR044878">
    <property type="entry name" value="UbiA_sf"/>
</dbReference>
<reference evidence="6 7" key="1">
    <citation type="submission" date="2019-07" db="EMBL/GenBank/DDBJ databases">
        <authorList>
            <person name="Duangmal K."/>
            <person name="Teo W.F.A."/>
        </authorList>
    </citation>
    <scope>NUCLEOTIDE SEQUENCE [LARGE SCALE GENOMIC DNA]</scope>
    <source>
        <strain evidence="6 7">TBRC 6029</strain>
    </source>
</reference>
<dbReference type="Proteomes" id="UP000320011">
    <property type="component" value="Unassembled WGS sequence"/>
</dbReference>
<feature type="transmembrane region" description="Helical" evidence="5">
    <location>
        <begin position="261"/>
        <end position="280"/>
    </location>
</feature>
<comment type="subcellular location">
    <subcellularLocation>
        <location evidence="1">Membrane</location>
        <topology evidence="1">Multi-pass membrane protein</topology>
    </subcellularLocation>
</comment>
<evidence type="ECO:0000313" key="7">
    <source>
        <dbReference type="Proteomes" id="UP000320011"/>
    </source>
</evidence>
<dbReference type="EMBL" id="VJWX01000320">
    <property type="protein sequence ID" value="TVT36091.1"/>
    <property type="molecule type" value="Genomic_DNA"/>
</dbReference>
<gene>
    <name evidence="6" type="ORF">FNH05_25775</name>
</gene>
<accession>A0A558BHU6</accession>
<keyword evidence="4 5" id="KW-0472">Membrane</keyword>
<dbReference type="PANTHER" id="PTHR42723:SF1">
    <property type="entry name" value="CHLOROPHYLL SYNTHASE, CHLOROPLASTIC"/>
    <property type="match status" value="1"/>
</dbReference>
<dbReference type="GO" id="GO:0016020">
    <property type="term" value="C:membrane"/>
    <property type="evidence" value="ECO:0007669"/>
    <property type="project" value="UniProtKB-SubCell"/>
</dbReference>
<feature type="transmembrane region" description="Helical" evidence="5">
    <location>
        <begin position="329"/>
        <end position="346"/>
    </location>
</feature>
<organism evidence="6 7">
    <name type="scientific">Amycolatopsis rhizosphaerae</name>
    <dbReference type="NCBI Taxonomy" id="2053003"/>
    <lineage>
        <taxon>Bacteria</taxon>
        <taxon>Bacillati</taxon>
        <taxon>Actinomycetota</taxon>
        <taxon>Actinomycetes</taxon>
        <taxon>Pseudonocardiales</taxon>
        <taxon>Pseudonocardiaceae</taxon>
        <taxon>Amycolatopsis</taxon>
    </lineage>
</organism>
<feature type="transmembrane region" description="Helical" evidence="5">
    <location>
        <begin position="187"/>
        <end position="209"/>
    </location>
</feature>
<feature type="transmembrane region" description="Helical" evidence="5">
    <location>
        <begin position="56"/>
        <end position="74"/>
    </location>
</feature>
<dbReference type="Pfam" id="PF01040">
    <property type="entry name" value="UbiA"/>
    <property type="match status" value="1"/>
</dbReference>
<dbReference type="OrthoDB" id="3616905at2"/>
<keyword evidence="7" id="KW-1185">Reference proteome</keyword>
<evidence type="ECO:0000256" key="5">
    <source>
        <dbReference type="SAM" id="Phobius"/>
    </source>
</evidence>
<evidence type="ECO:0000313" key="6">
    <source>
        <dbReference type="EMBL" id="TVT36091.1"/>
    </source>
</evidence>
<feature type="transmembrane region" description="Helical" evidence="5">
    <location>
        <begin position="159"/>
        <end position="175"/>
    </location>
</feature>
<dbReference type="Gene3D" id="1.10.357.140">
    <property type="entry name" value="UbiA prenyltransferase"/>
    <property type="match status" value="1"/>
</dbReference>
<dbReference type="AlphaFoldDB" id="A0A558BHU6"/>
<keyword evidence="2 5" id="KW-0812">Transmembrane</keyword>
<comment type="caution">
    <text evidence="6">The sequence shown here is derived from an EMBL/GenBank/DDBJ whole genome shotgun (WGS) entry which is preliminary data.</text>
</comment>
<evidence type="ECO:0000256" key="1">
    <source>
        <dbReference type="ARBA" id="ARBA00004141"/>
    </source>
</evidence>
<feature type="transmembrane region" description="Helical" evidence="5">
    <location>
        <begin position="286"/>
        <end position="308"/>
    </location>
</feature>
<feature type="transmembrane region" description="Helical" evidence="5">
    <location>
        <begin position="80"/>
        <end position="102"/>
    </location>
</feature>
<dbReference type="PANTHER" id="PTHR42723">
    <property type="entry name" value="CHLOROPHYLL SYNTHASE"/>
    <property type="match status" value="1"/>
</dbReference>